<dbReference type="Proteomes" id="UP000001305">
    <property type="component" value="Segment"/>
</dbReference>
<reference evidence="1 2" key="1">
    <citation type="submission" date="2005-03" db="EMBL/GenBank/DDBJ databases">
        <title>Sequencing of bacteriophage Xp15 from Xanthomonas campestris pv. pelargonii and identification of the lysis genes.</title>
        <authorList>
            <person name="Ramadugu C."/>
            <person name="Gabriel D.W."/>
        </authorList>
    </citation>
    <scope>NUCLEOTIDE SEQUENCE [LARGE SCALE GENOMIC DNA]</scope>
</reference>
<dbReference type="RefSeq" id="YP_239329.1">
    <property type="nucleotide sequence ID" value="NC_007024.1"/>
</dbReference>
<dbReference type="GeneID" id="5076568"/>
<evidence type="ECO:0000313" key="1">
    <source>
        <dbReference type="EMBL" id="AAX84897.1"/>
    </source>
</evidence>
<dbReference type="EMBL" id="AY986977">
    <property type="protein sequence ID" value="AAX84897.1"/>
    <property type="molecule type" value="Genomic_DNA"/>
</dbReference>
<protein>
    <submittedName>
        <fullName evidence="1">Uncharacterized protein</fullName>
    </submittedName>
</protein>
<keyword evidence="2" id="KW-1185">Reference proteome</keyword>
<name>Q52PR1_9CAUD</name>
<proteinExistence type="predicted"/>
<evidence type="ECO:0000313" key="2">
    <source>
        <dbReference type="Proteomes" id="UP000001305"/>
    </source>
</evidence>
<organism evidence="1 2">
    <name type="scientific">Xanthomonas phage Xp15</name>
    <dbReference type="NCBI Taxonomy" id="322855"/>
    <lineage>
        <taxon>Viruses</taxon>
        <taxon>Duplodnaviria</taxon>
        <taxon>Heunggongvirae</taxon>
        <taxon>Uroviricota</taxon>
        <taxon>Caudoviricetes</taxon>
        <taxon>Alachuavirus</taxon>
        <taxon>Alachuavirus Xp15</taxon>
    </lineage>
</organism>
<dbReference type="KEGG" id="vg:5076568"/>
<sequence length="43" mass="5263">MSLIQKLRLWWSGEVNGCFWHRIDHDSLKCKRCGKQFHIRSDF</sequence>
<accession>Q52PR1</accession>